<feature type="domain" description="Putative sugar diacid recognition" evidence="1">
    <location>
        <begin position="2"/>
        <end position="132"/>
    </location>
</feature>
<dbReference type="InterPro" id="IPR008599">
    <property type="entry name" value="Diacid_rec"/>
</dbReference>
<dbReference type="Gene3D" id="1.10.10.2840">
    <property type="entry name" value="PucR C-terminal helix-turn-helix domain"/>
    <property type="match status" value="1"/>
</dbReference>
<dbReference type="STRING" id="1122155.SAMN02745158_02117"/>
<gene>
    <name evidence="3" type="ORF">SAMN02745158_02117</name>
</gene>
<dbReference type="InterPro" id="IPR042070">
    <property type="entry name" value="PucR_C-HTH_sf"/>
</dbReference>
<dbReference type="OrthoDB" id="212459at2"/>
<feature type="domain" description="PucR C-terminal helix-turn-helix" evidence="2">
    <location>
        <begin position="313"/>
        <end position="352"/>
    </location>
</feature>
<dbReference type="AlphaFoldDB" id="A0A1M4XT23"/>
<evidence type="ECO:0000259" key="2">
    <source>
        <dbReference type="Pfam" id="PF13556"/>
    </source>
</evidence>
<keyword evidence="4" id="KW-1185">Reference proteome</keyword>
<proteinExistence type="predicted"/>
<name>A0A1M4XT23_9CLOT</name>
<evidence type="ECO:0000313" key="4">
    <source>
        <dbReference type="Proteomes" id="UP000184245"/>
    </source>
</evidence>
<evidence type="ECO:0000259" key="1">
    <source>
        <dbReference type="Pfam" id="PF05651"/>
    </source>
</evidence>
<dbReference type="Pfam" id="PF05651">
    <property type="entry name" value="Diacid_rec"/>
    <property type="match status" value="1"/>
</dbReference>
<protein>
    <submittedName>
        <fullName evidence="3">Carbohydrate diacid regulator</fullName>
    </submittedName>
</protein>
<dbReference type="EMBL" id="FQVI01000009">
    <property type="protein sequence ID" value="SHE96540.1"/>
    <property type="molecule type" value="Genomic_DNA"/>
</dbReference>
<dbReference type="Proteomes" id="UP000184245">
    <property type="component" value="Unassembled WGS sequence"/>
</dbReference>
<dbReference type="InterPro" id="IPR051448">
    <property type="entry name" value="CdaR-like_regulators"/>
</dbReference>
<evidence type="ECO:0000313" key="3">
    <source>
        <dbReference type="EMBL" id="SHE96540.1"/>
    </source>
</evidence>
<dbReference type="PANTHER" id="PTHR33744">
    <property type="entry name" value="CARBOHYDRATE DIACID REGULATOR"/>
    <property type="match status" value="1"/>
</dbReference>
<organism evidence="3 4">
    <name type="scientific">Lactonifactor longoviformis DSM 17459</name>
    <dbReference type="NCBI Taxonomy" id="1122155"/>
    <lineage>
        <taxon>Bacteria</taxon>
        <taxon>Bacillati</taxon>
        <taxon>Bacillota</taxon>
        <taxon>Clostridia</taxon>
        <taxon>Eubacteriales</taxon>
        <taxon>Clostridiaceae</taxon>
        <taxon>Lactonifactor</taxon>
    </lineage>
</organism>
<dbReference type="PANTHER" id="PTHR33744:SF15">
    <property type="entry name" value="CARBOHYDRATE DIACID REGULATOR"/>
    <property type="match status" value="1"/>
</dbReference>
<accession>A0A1M4XT23</accession>
<sequence length="374" mass="43985">MLDNFLAEKFIEKAGESTEYNINIMDERGVIIASKDAERIGDFHEVAYWIIHGDEDIIEVPDGGKYLGVRPGVMLPVIQKGKRIGAIGVTGEPAKVREIGKVMQFAIETMYEFELQHRQSAQRKSMKERFIYGILTNEVADIEKLREDAATLGWEEKYIRLPVYLLLDDMADVPTVQRKLKDSALYSRQDIISVVRDKELVIFKSFKPVPESLSSYKETVTEYISYCKNYLDMAGAGYQFCVGTFQDRYEKYRTGYQHCIWLKNNTKEKVSYFYEHVNEYMKSLIAMVEYRDIYGVYENMMDEKTRENFLELTETLQKNNYNFNISSKELYVHKNTLVFRFNKIRELLGVNPMQQVSDREFLEYLHYFMKNNKK</sequence>
<dbReference type="Pfam" id="PF13556">
    <property type="entry name" value="HTH_30"/>
    <property type="match status" value="1"/>
</dbReference>
<reference evidence="3 4" key="1">
    <citation type="submission" date="2016-11" db="EMBL/GenBank/DDBJ databases">
        <authorList>
            <person name="Jaros S."/>
            <person name="Januszkiewicz K."/>
            <person name="Wedrychowicz H."/>
        </authorList>
    </citation>
    <scope>NUCLEOTIDE SEQUENCE [LARGE SCALE GENOMIC DNA]</scope>
    <source>
        <strain evidence="3 4">DSM 17459</strain>
    </source>
</reference>
<dbReference type="RefSeq" id="WP_072851439.1">
    <property type="nucleotide sequence ID" value="NZ_FQVI01000009.1"/>
</dbReference>
<dbReference type="InterPro" id="IPR025736">
    <property type="entry name" value="PucR_C-HTH_dom"/>
</dbReference>